<name>A0A1F5LBP0_PENAI</name>
<protein>
    <submittedName>
        <fullName evidence="1">Uncharacterized protein</fullName>
    </submittedName>
</protein>
<proteinExistence type="predicted"/>
<dbReference type="Proteomes" id="UP000177622">
    <property type="component" value="Unassembled WGS sequence"/>
</dbReference>
<dbReference type="EMBL" id="LXJU01000016">
    <property type="protein sequence ID" value="OGE50602.1"/>
    <property type="molecule type" value="Genomic_DNA"/>
</dbReference>
<dbReference type="AlphaFoldDB" id="A0A1F5LBP0"/>
<evidence type="ECO:0000313" key="2">
    <source>
        <dbReference type="Proteomes" id="UP000177622"/>
    </source>
</evidence>
<sequence>MASMSVDRDYCSLIKTL</sequence>
<reference evidence="1 2" key="1">
    <citation type="journal article" date="2016" name="Sci. Rep.">
        <title>Penicillium arizonense, a new, genome sequenced fungal species, reveals a high chemical diversity in secreted metabolites.</title>
        <authorList>
            <person name="Grijseels S."/>
            <person name="Nielsen J.C."/>
            <person name="Randelovic M."/>
            <person name="Nielsen J."/>
            <person name="Nielsen K.F."/>
            <person name="Workman M."/>
            <person name="Frisvad J.C."/>
        </authorList>
    </citation>
    <scope>NUCLEOTIDE SEQUENCE [LARGE SCALE GENOMIC DNA]</scope>
    <source>
        <strain evidence="1 2">CBS 141311</strain>
    </source>
</reference>
<organism evidence="1 2">
    <name type="scientific">Penicillium arizonense</name>
    <dbReference type="NCBI Taxonomy" id="1835702"/>
    <lineage>
        <taxon>Eukaryota</taxon>
        <taxon>Fungi</taxon>
        <taxon>Dikarya</taxon>
        <taxon>Ascomycota</taxon>
        <taxon>Pezizomycotina</taxon>
        <taxon>Eurotiomycetes</taxon>
        <taxon>Eurotiomycetidae</taxon>
        <taxon>Eurotiales</taxon>
        <taxon>Aspergillaceae</taxon>
        <taxon>Penicillium</taxon>
    </lineage>
</organism>
<keyword evidence="2" id="KW-1185">Reference proteome</keyword>
<evidence type="ECO:0000313" key="1">
    <source>
        <dbReference type="EMBL" id="OGE50602.1"/>
    </source>
</evidence>
<gene>
    <name evidence="1" type="ORF">PENARI_c016G10544</name>
</gene>
<comment type="caution">
    <text evidence="1">The sequence shown here is derived from an EMBL/GenBank/DDBJ whole genome shotgun (WGS) entry which is preliminary data.</text>
</comment>
<accession>A0A1F5LBP0</accession>